<dbReference type="InterPro" id="IPR029062">
    <property type="entry name" value="Class_I_gatase-like"/>
</dbReference>
<evidence type="ECO:0000256" key="8">
    <source>
        <dbReference type="ARBA" id="ARBA00047838"/>
    </source>
</evidence>
<dbReference type="Pfam" id="PF00117">
    <property type="entry name" value="GATase"/>
    <property type="match status" value="1"/>
</dbReference>
<dbReference type="GO" id="GO:0000107">
    <property type="term" value="F:imidazoleglycerol-phosphate synthase activity"/>
    <property type="evidence" value="ECO:0007669"/>
    <property type="project" value="TreeGrafter"/>
</dbReference>
<feature type="domain" description="Glutamine amidotransferase" evidence="10">
    <location>
        <begin position="3"/>
        <end position="82"/>
    </location>
</feature>
<dbReference type="GO" id="GO:0016829">
    <property type="term" value="F:lyase activity"/>
    <property type="evidence" value="ECO:0007669"/>
    <property type="project" value="UniProtKB-KW"/>
</dbReference>
<evidence type="ECO:0000256" key="5">
    <source>
        <dbReference type="ARBA" id="ARBA00022962"/>
    </source>
</evidence>
<dbReference type="PANTHER" id="PTHR42701">
    <property type="entry name" value="IMIDAZOLE GLYCEROL PHOSPHATE SYNTHASE SUBUNIT HISH"/>
    <property type="match status" value="1"/>
</dbReference>
<comment type="catalytic activity">
    <reaction evidence="9">
        <text>L-glutamine + H2O = L-glutamate + NH4(+)</text>
        <dbReference type="Rhea" id="RHEA:15889"/>
        <dbReference type="ChEBI" id="CHEBI:15377"/>
        <dbReference type="ChEBI" id="CHEBI:28938"/>
        <dbReference type="ChEBI" id="CHEBI:29985"/>
        <dbReference type="ChEBI" id="CHEBI:58359"/>
        <dbReference type="EC" id="3.5.1.2"/>
    </reaction>
</comment>
<evidence type="ECO:0000259" key="10">
    <source>
        <dbReference type="Pfam" id="PF00117"/>
    </source>
</evidence>
<evidence type="ECO:0000256" key="4">
    <source>
        <dbReference type="ARBA" id="ARBA00022801"/>
    </source>
</evidence>
<dbReference type="EMBL" id="BART01029982">
    <property type="protein sequence ID" value="GAH12898.1"/>
    <property type="molecule type" value="Genomic_DNA"/>
</dbReference>
<keyword evidence="6" id="KW-0368">Histidine biosynthesis</keyword>
<comment type="subunit">
    <text evidence="2">Heterodimer of HisH and HisF.</text>
</comment>
<dbReference type="PANTHER" id="PTHR42701:SF1">
    <property type="entry name" value="IMIDAZOLE GLYCEROL PHOSPHATE SYNTHASE SUBUNIT HISH"/>
    <property type="match status" value="1"/>
</dbReference>
<comment type="pathway">
    <text evidence="1">Amino-acid biosynthesis; L-histidine biosynthesis; L-histidine from 5-phospho-alpha-D-ribose 1-diphosphate: step 5/9.</text>
</comment>
<keyword evidence="5" id="KW-0315">Glutamine amidotransferase</keyword>
<evidence type="ECO:0000256" key="3">
    <source>
        <dbReference type="ARBA" id="ARBA00022605"/>
    </source>
</evidence>
<dbReference type="GO" id="GO:0000105">
    <property type="term" value="P:L-histidine biosynthetic process"/>
    <property type="evidence" value="ECO:0007669"/>
    <property type="project" value="UniProtKB-UniPathway"/>
</dbReference>
<keyword evidence="4" id="KW-0378">Hydrolase</keyword>
<dbReference type="InterPro" id="IPR010139">
    <property type="entry name" value="Imidazole-glycPsynth_HisH"/>
</dbReference>
<comment type="catalytic activity">
    <reaction evidence="8">
        <text>5-[(5-phospho-1-deoxy-D-ribulos-1-ylimino)methylamino]-1-(5-phospho-beta-D-ribosyl)imidazole-4-carboxamide + L-glutamine = D-erythro-1-(imidazol-4-yl)glycerol 3-phosphate + 5-amino-1-(5-phospho-beta-D-ribosyl)imidazole-4-carboxamide + L-glutamate + H(+)</text>
        <dbReference type="Rhea" id="RHEA:24793"/>
        <dbReference type="ChEBI" id="CHEBI:15378"/>
        <dbReference type="ChEBI" id="CHEBI:29985"/>
        <dbReference type="ChEBI" id="CHEBI:58278"/>
        <dbReference type="ChEBI" id="CHEBI:58359"/>
        <dbReference type="ChEBI" id="CHEBI:58475"/>
        <dbReference type="ChEBI" id="CHEBI:58525"/>
        <dbReference type="EC" id="4.3.2.10"/>
    </reaction>
</comment>
<evidence type="ECO:0000256" key="7">
    <source>
        <dbReference type="ARBA" id="ARBA00023239"/>
    </source>
</evidence>
<evidence type="ECO:0000256" key="1">
    <source>
        <dbReference type="ARBA" id="ARBA00005091"/>
    </source>
</evidence>
<dbReference type="UniPathway" id="UPA00031">
    <property type="reaction ID" value="UER00010"/>
</dbReference>
<gene>
    <name evidence="11" type="ORF">S01H4_52472</name>
</gene>
<protein>
    <recommendedName>
        <fullName evidence="10">Glutamine amidotransferase domain-containing protein</fullName>
    </recommendedName>
</protein>
<comment type="caution">
    <text evidence="11">The sequence shown here is derived from an EMBL/GenBank/DDBJ whole genome shotgun (WGS) entry which is preliminary data.</text>
</comment>
<dbReference type="GO" id="GO:0004359">
    <property type="term" value="F:glutaminase activity"/>
    <property type="evidence" value="ECO:0007669"/>
    <property type="project" value="UniProtKB-EC"/>
</dbReference>
<dbReference type="InterPro" id="IPR017926">
    <property type="entry name" value="GATASE"/>
</dbReference>
<feature type="non-terminal residue" evidence="11">
    <location>
        <position position="82"/>
    </location>
</feature>
<proteinExistence type="predicted"/>
<reference evidence="11" key="1">
    <citation type="journal article" date="2014" name="Front. Microbiol.">
        <title>High frequency of phylogenetically diverse reductive dehalogenase-homologous genes in deep subseafloor sedimentary metagenomes.</title>
        <authorList>
            <person name="Kawai M."/>
            <person name="Futagami T."/>
            <person name="Toyoda A."/>
            <person name="Takaki Y."/>
            <person name="Nishi S."/>
            <person name="Hori S."/>
            <person name="Arai W."/>
            <person name="Tsubouchi T."/>
            <person name="Morono Y."/>
            <person name="Uchiyama I."/>
            <person name="Ito T."/>
            <person name="Fujiyama A."/>
            <person name="Inagaki F."/>
            <person name="Takami H."/>
        </authorList>
    </citation>
    <scope>NUCLEOTIDE SEQUENCE</scope>
    <source>
        <strain evidence="11">Expedition CK06-06</strain>
    </source>
</reference>
<evidence type="ECO:0000256" key="9">
    <source>
        <dbReference type="ARBA" id="ARBA00049534"/>
    </source>
</evidence>
<evidence type="ECO:0000256" key="2">
    <source>
        <dbReference type="ARBA" id="ARBA00011152"/>
    </source>
</evidence>
<evidence type="ECO:0000256" key="6">
    <source>
        <dbReference type="ARBA" id="ARBA00023102"/>
    </source>
</evidence>
<sequence>MLVVIDYNVGNVKSVCNAFSHIGCEVRLSSDPAEIAAASGIVLPGVAAFGYAINELGTLAEPIKDLARSGKPMMGICVGYQM</sequence>
<dbReference type="PROSITE" id="PS51273">
    <property type="entry name" value="GATASE_TYPE_1"/>
    <property type="match status" value="1"/>
</dbReference>
<keyword evidence="7" id="KW-0456">Lyase</keyword>
<dbReference type="SUPFAM" id="SSF52317">
    <property type="entry name" value="Class I glutamine amidotransferase-like"/>
    <property type="match status" value="1"/>
</dbReference>
<dbReference type="AlphaFoldDB" id="X1EW97"/>
<name>X1EW97_9ZZZZ</name>
<organism evidence="11">
    <name type="scientific">marine sediment metagenome</name>
    <dbReference type="NCBI Taxonomy" id="412755"/>
    <lineage>
        <taxon>unclassified sequences</taxon>
        <taxon>metagenomes</taxon>
        <taxon>ecological metagenomes</taxon>
    </lineage>
</organism>
<accession>X1EW97</accession>
<keyword evidence="3" id="KW-0028">Amino-acid biosynthesis</keyword>
<evidence type="ECO:0000313" key="11">
    <source>
        <dbReference type="EMBL" id="GAH12898.1"/>
    </source>
</evidence>
<dbReference type="Gene3D" id="3.40.50.880">
    <property type="match status" value="1"/>
</dbReference>